<dbReference type="EMBL" id="JADFTS010000006">
    <property type="protein sequence ID" value="KAF9602347.1"/>
    <property type="molecule type" value="Genomic_DNA"/>
</dbReference>
<dbReference type="SUPFAM" id="SSF54171">
    <property type="entry name" value="DNA-binding domain"/>
    <property type="match status" value="1"/>
</dbReference>
<keyword evidence="5" id="KW-0804">Transcription</keyword>
<dbReference type="AlphaFoldDB" id="A0A835LRM9"/>
<dbReference type="PANTHER" id="PTHR31839:SF2">
    <property type="entry name" value="DEHYDRATION-RESPONSIVE ELEMENT-BINDING PROTEIN 1D"/>
    <property type="match status" value="1"/>
</dbReference>
<comment type="caution">
    <text evidence="9">The sequence shown here is derived from an EMBL/GenBank/DDBJ whole genome shotgun (WGS) entry which is preliminary data.</text>
</comment>
<organism evidence="9 10">
    <name type="scientific">Coptis chinensis</name>
    <dbReference type="NCBI Taxonomy" id="261450"/>
    <lineage>
        <taxon>Eukaryota</taxon>
        <taxon>Viridiplantae</taxon>
        <taxon>Streptophyta</taxon>
        <taxon>Embryophyta</taxon>
        <taxon>Tracheophyta</taxon>
        <taxon>Spermatophyta</taxon>
        <taxon>Magnoliopsida</taxon>
        <taxon>Ranunculales</taxon>
        <taxon>Ranunculaceae</taxon>
        <taxon>Coptidoideae</taxon>
        <taxon>Coptis</taxon>
    </lineage>
</organism>
<evidence type="ECO:0000313" key="10">
    <source>
        <dbReference type="Proteomes" id="UP000631114"/>
    </source>
</evidence>
<reference evidence="9 10" key="1">
    <citation type="submission" date="2020-10" db="EMBL/GenBank/DDBJ databases">
        <title>The Coptis chinensis genome and diversification of protoberbering-type alkaloids.</title>
        <authorList>
            <person name="Wang B."/>
            <person name="Shu S."/>
            <person name="Song C."/>
            <person name="Liu Y."/>
        </authorList>
    </citation>
    <scope>NUCLEOTIDE SEQUENCE [LARGE SCALE GENOMIC DNA]</scope>
    <source>
        <strain evidence="9">HL-2020</strain>
        <tissue evidence="9">Leaf</tissue>
    </source>
</reference>
<evidence type="ECO:0000256" key="7">
    <source>
        <dbReference type="ARBA" id="ARBA00024343"/>
    </source>
</evidence>
<accession>A0A835LRM9</accession>
<sequence length="112" mass="12612">MINGYVKFVNQIRSQRIWLGTYETAEMATRAHDVAVLALRGSISRIYDGMENVAPSRKDNVVYMDDEIEYGTHGLLADMAKTVEIKVKMDCDGCERRVKSYVSSMKGSIAKL</sequence>
<keyword evidence="6" id="KW-0539">Nucleus</keyword>
<feature type="domain" description="AP2/ERF" evidence="8">
    <location>
        <begin position="1"/>
        <end position="54"/>
    </location>
</feature>
<proteinExistence type="inferred from homology"/>
<dbReference type="InterPro" id="IPR036163">
    <property type="entry name" value="HMA_dom_sf"/>
</dbReference>
<keyword evidence="3" id="KW-0238">DNA-binding</keyword>
<evidence type="ECO:0000259" key="8">
    <source>
        <dbReference type="PROSITE" id="PS51032"/>
    </source>
</evidence>
<dbReference type="InterPro" id="IPR036955">
    <property type="entry name" value="AP2/ERF_dom_sf"/>
</dbReference>
<dbReference type="GO" id="GO:0003700">
    <property type="term" value="F:DNA-binding transcription factor activity"/>
    <property type="evidence" value="ECO:0007669"/>
    <property type="project" value="InterPro"/>
</dbReference>
<dbReference type="InterPro" id="IPR016177">
    <property type="entry name" value="DNA-bd_dom_sf"/>
</dbReference>
<keyword evidence="4" id="KW-0010">Activator</keyword>
<dbReference type="Proteomes" id="UP000631114">
    <property type="component" value="Unassembled WGS sequence"/>
</dbReference>
<comment type="subcellular location">
    <subcellularLocation>
        <location evidence="1">Nucleus</location>
    </subcellularLocation>
</comment>
<evidence type="ECO:0000256" key="2">
    <source>
        <dbReference type="ARBA" id="ARBA00023015"/>
    </source>
</evidence>
<dbReference type="SUPFAM" id="SSF55008">
    <property type="entry name" value="HMA, heavy metal-associated domain"/>
    <property type="match status" value="1"/>
</dbReference>
<evidence type="ECO:0000256" key="5">
    <source>
        <dbReference type="ARBA" id="ARBA00023163"/>
    </source>
</evidence>
<comment type="similarity">
    <text evidence="7">Belongs to the AP2/ERF transcription factor family. ERF subfamily.</text>
</comment>
<dbReference type="InterPro" id="IPR001471">
    <property type="entry name" value="AP2/ERF_dom"/>
</dbReference>
<dbReference type="SMART" id="SM00380">
    <property type="entry name" value="AP2"/>
    <property type="match status" value="1"/>
</dbReference>
<evidence type="ECO:0000256" key="6">
    <source>
        <dbReference type="ARBA" id="ARBA00023242"/>
    </source>
</evidence>
<evidence type="ECO:0000256" key="3">
    <source>
        <dbReference type="ARBA" id="ARBA00023125"/>
    </source>
</evidence>
<evidence type="ECO:0000313" key="9">
    <source>
        <dbReference type="EMBL" id="KAF9602347.1"/>
    </source>
</evidence>
<dbReference type="GO" id="GO:0046872">
    <property type="term" value="F:metal ion binding"/>
    <property type="evidence" value="ECO:0007669"/>
    <property type="project" value="InterPro"/>
</dbReference>
<name>A0A835LRM9_9MAGN</name>
<evidence type="ECO:0000256" key="4">
    <source>
        <dbReference type="ARBA" id="ARBA00023159"/>
    </source>
</evidence>
<gene>
    <name evidence="9" type="ORF">IFM89_026685</name>
</gene>
<dbReference type="GO" id="GO:0003677">
    <property type="term" value="F:DNA binding"/>
    <property type="evidence" value="ECO:0007669"/>
    <property type="project" value="UniProtKB-KW"/>
</dbReference>
<dbReference type="InterPro" id="IPR045277">
    <property type="entry name" value="DRE1A-I"/>
</dbReference>
<dbReference type="CDD" id="cd00018">
    <property type="entry name" value="AP2"/>
    <property type="match status" value="1"/>
</dbReference>
<protein>
    <recommendedName>
        <fullName evidence="8">AP2/ERF domain-containing protein</fullName>
    </recommendedName>
</protein>
<dbReference type="PANTHER" id="PTHR31839">
    <property type="entry name" value="DEHYDRATION-RESPONSIVE ELEMENT-BINDING PROTEIN 1D"/>
    <property type="match status" value="1"/>
</dbReference>
<dbReference type="PROSITE" id="PS51032">
    <property type="entry name" value="AP2_ERF"/>
    <property type="match status" value="1"/>
</dbReference>
<dbReference type="OrthoDB" id="676764at2759"/>
<dbReference type="GO" id="GO:0005634">
    <property type="term" value="C:nucleus"/>
    <property type="evidence" value="ECO:0007669"/>
    <property type="project" value="UniProtKB-SubCell"/>
</dbReference>
<dbReference type="Gene3D" id="3.30.70.100">
    <property type="match status" value="1"/>
</dbReference>
<dbReference type="Gene3D" id="3.30.730.10">
    <property type="entry name" value="AP2/ERF domain"/>
    <property type="match status" value="1"/>
</dbReference>
<evidence type="ECO:0000256" key="1">
    <source>
        <dbReference type="ARBA" id="ARBA00004123"/>
    </source>
</evidence>
<keyword evidence="2" id="KW-0805">Transcription regulation</keyword>
<keyword evidence="10" id="KW-1185">Reference proteome</keyword>